<dbReference type="Proteomes" id="UP000046393">
    <property type="component" value="Unplaced"/>
</dbReference>
<keyword evidence="2 7" id="KW-0547">Nucleotide-binding</keyword>
<dbReference type="GO" id="GO:0005886">
    <property type="term" value="C:plasma membrane"/>
    <property type="evidence" value="ECO:0007669"/>
    <property type="project" value="TreeGrafter"/>
</dbReference>
<protein>
    <submittedName>
        <fullName evidence="12">Protein kinase domain-containing protein</fullName>
    </submittedName>
</protein>
<evidence type="ECO:0000256" key="3">
    <source>
        <dbReference type="ARBA" id="ARBA00022777"/>
    </source>
</evidence>
<accession>A0A0N5AKL1</accession>
<dbReference type="InterPro" id="IPR011009">
    <property type="entry name" value="Kinase-like_dom_sf"/>
</dbReference>
<keyword evidence="4 7" id="KW-0067">ATP-binding</keyword>
<feature type="active site" description="Proton acceptor" evidence="6">
    <location>
        <position position="146"/>
    </location>
</feature>
<dbReference type="Pfam" id="PF07714">
    <property type="entry name" value="PK_Tyr_Ser-Thr"/>
    <property type="match status" value="1"/>
</dbReference>
<evidence type="ECO:0000313" key="11">
    <source>
        <dbReference type="Proteomes" id="UP000046393"/>
    </source>
</evidence>
<reference evidence="12" key="1">
    <citation type="submission" date="2017-02" db="UniProtKB">
        <authorList>
            <consortium name="WormBaseParasite"/>
        </authorList>
    </citation>
    <scope>IDENTIFICATION</scope>
</reference>
<dbReference type="PIRSF" id="PIRSF000615">
    <property type="entry name" value="TyrPK_CSF1-R"/>
    <property type="match status" value="1"/>
</dbReference>
<dbReference type="Gene3D" id="3.30.200.20">
    <property type="entry name" value="Phosphorylase Kinase, domain 1"/>
    <property type="match status" value="1"/>
</dbReference>
<feature type="binding site" evidence="8">
    <location>
        <position position="151"/>
    </location>
    <ligand>
        <name>Mg(2+)</name>
        <dbReference type="ChEBI" id="CHEBI:18420"/>
    </ligand>
</feature>
<evidence type="ECO:0000256" key="5">
    <source>
        <dbReference type="ARBA" id="ARBA00023137"/>
    </source>
</evidence>
<dbReference type="InterPro" id="IPR008266">
    <property type="entry name" value="Tyr_kinase_AS"/>
</dbReference>
<dbReference type="GO" id="GO:0046872">
    <property type="term" value="F:metal ion binding"/>
    <property type="evidence" value="ECO:0007669"/>
    <property type="project" value="UniProtKB-KW"/>
</dbReference>
<dbReference type="GO" id="GO:0007169">
    <property type="term" value="P:cell surface receptor protein tyrosine kinase signaling pathway"/>
    <property type="evidence" value="ECO:0007669"/>
    <property type="project" value="TreeGrafter"/>
</dbReference>
<keyword evidence="5" id="KW-0829">Tyrosine-protein kinase</keyword>
<feature type="binding site" evidence="8">
    <location>
        <position position="164"/>
    </location>
    <ligand>
        <name>Mg(2+)</name>
        <dbReference type="ChEBI" id="CHEBI:18420"/>
    </ligand>
</feature>
<evidence type="ECO:0000256" key="6">
    <source>
        <dbReference type="PIRSR" id="PIRSR000615-1"/>
    </source>
</evidence>
<dbReference type="InterPro" id="IPR000719">
    <property type="entry name" value="Prot_kinase_dom"/>
</dbReference>
<evidence type="ECO:0000256" key="4">
    <source>
        <dbReference type="ARBA" id="ARBA00022840"/>
    </source>
</evidence>
<dbReference type="FunFam" id="1.10.510.10:FF:000554">
    <property type="entry name" value="Predicted protein"/>
    <property type="match status" value="1"/>
</dbReference>
<dbReference type="STRING" id="451379.A0A0N5AKL1"/>
<dbReference type="CDD" id="cd00192">
    <property type="entry name" value="PTKc"/>
    <property type="match status" value="1"/>
</dbReference>
<dbReference type="WBParaSite" id="SMUV_0000503701-mRNA-1">
    <property type="protein sequence ID" value="SMUV_0000503701-mRNA-1"/>
    <property type="gene ID" value="SMUV_0000503701"/>
</dbReference>
<evidence type="ECO:0000256" key="9">
    <source>
        <dbReference type="PIRSR" id="PIRSR000615-4"/>
    </source>
</evidence>
<dbReference type="InterPro" id="IPR001245">
    <property type="entry name" value="Ser-Thr/Tyr_kinase_cat_dom"/>
</dbReference>
<dbReference type="InterPro" id="IPR050122">
    <property type="entry name" value="RTK"/>
</dbReference>
<feature type="binding site" evidence="7">
    <location>
        <position position="150"/>
    </location>
    <ligand>
        <name>ATP</name>
        <dbReference type="ChEBI" id="CHEBI:30616"/>
    </ligand>
</feature>
<keyword evidence="8" id="KW-0479">Metal-binding</keyword>
<evidence type="ECO:0000256" key="2">
    <source>
        <dbReference type="ARBA" id="ARBA00022741"/>
    </source>
</evidence>
<evidence type="ECO:0000259" key="10">
    <source>
        <dbReference type="PROSITE" id="PS50011"/>
    </source>
</evidence>
<dbReference type="PROSITE" id="PS00109">
    <property type="entry name" value="PROTEIN_KINASE_TYR"/>
    <property type="match status" value="1"/>
</dbReference>
<name>A0A0N5AKL1_9BILA</name>
<dbReference type="PRINTS" id="PR00109">
    <property type="entry name" value="TYRKINASE"/>
</dbReference>
<dbReference type="AlphaFoldDB" id="A0A0N5AKL1"/>
<feature type="site" description="Important for interaction with phosphotyrosine-binding proteins" evidence="9">
    <location>
        <position position="288"/>
    </location>
</feature>
<dbReference type="GO" id="GO:0043235">
    <property type="term" value="C:receptor complex"/>
    <property type="evidence" value="ECO:0007669"/>
    <property type="project" value="TreeGrafter"/>
</dbReference>
<dbReference type="GO" id="GO:0005524">
    <property type="term" value="F:ATP binding"/>
    <property type="evidence" value="ECO:0007669"/>
    <property type="project" value="UniProtKB-KW"/>
</dbReference>
<keyword evidence="3" id="KW-0418">Kinase</keyword>
<sequence length="300" mass="34386">MLIPKLLRHIRNDSHLKGIAPVCRMVPSVILQNTYKDCDVAVKTLPIIASDEAKADFMEEINFMKHLAYHPHLVCMLGIATATCGQPCLVVEYCCNGDLLHYVRNNKQTFTEGTNAEFQIKNLVSLAWQISDGLYYLNSKDIVHRDIAARNILLDDSFVAKIGDFGLCRYADHTIYHTRGGRLPLKWMAIETLKTYEYSSKSDVWSFGVLLYEMFSLGDVPFPDVQPAELIDHLDAGHRLIPPSLCPEAMAILMQKCWISDPEDRISIKSIRDELSKMLETSTEEYGYFKLKDDYYYKWQ</sequence>
<keyword evidence="8" id="KW-0460">Magnesium</keyword>
<dbReference type="PANTHER" id="PTHR24416">
    <property type="entry name" value="TYROSINE-PROTEIN KINASE RECEPTOR"/>
    <property type="match status" value="1"/>
</dbReference>
<dbReference type="Gene3D" id="1.10.510.10">
    <property type="entry name" value="Transferase(Phosphotransferase) domain 1"/>
    <property type="match status" value="1"/>
</dbReference>
<evidence type="ECO:0000256" key="1">
    <source>
        <dbReference type="ARBA" id="ARBA00022679"/>
    </source>
</evidence>
<keyword evidence="1" id="KW-0808">Transferase</keyword>
<dbReference type="PANTHER" id="PTHR24416:SF600">
    <property type="entry name" value="PDGF- AND VEGF-RECEPTOR RELATED, ISOFORM J"/>
    <property type="match status" value="1"/>
</dbReference>
<evidence type="ECO:0000313" key="12">
    <source>
        <dbReference type="WBParaSite" id="SMUV_0000503701-mRNA-1"/>
    </source>
</evidence>
<dbReference type="SUPFAM" id="SSF56112">
    <property type="entry name" value="Protein kinase-like (PK-like)"/>
    <property type="match status" value="1"/>
</dbReference>
<keyword evidence="11" id="KW-1185">Reference proteome</keyword>
<evidence type="ECO:0000256" key="7">
    <source>
        <dbReference type="PIRSR" id="PIRSR000615-2"/>
    </source>
</evidence>
<dbReference type="GO" id="GO:0004714">
    <property type="term" value="F:transmembrane receptor protein tyrosine kinase activity"/>
    <property type="evidence" value="ECO:0007669"/>
    <property type="project" value="TreeGrafter"/>
</dbReference>
<dbReference type="SMART" id="SM00219">
    <property type="entry name" value="TyrKc"/>
    <property type="match status" value="1"/>
</dbReference>
<dbReference type="InterPro" id="IPR020635">
    <property type="entry name" value="Tyr_kinase_cat_dom"/>
</dbReference>
<dbReference type="PROSITE" id="PS50011">
    <property type="entry name" value="PROTEIN_KINASE_DOM"/>
    <property type="match status" value="1"/>
</dbReference>
<organism evidence="11 12">
    <name type="scientific">Syphacia muris</name>
    <dbReference type="NCBI Taxonomy" id="451379"/>
    <lineage>
        <taxon>Eukaryota</taxon>
        <taxon>Metazoa</taxon>
        <taxon>Ecdysozoa</taxon>
        <taxon>Nematoda</taxon>
        <taxon>Chromadorea</taxon>
        <taxon>Rhabditida</taxon>
        <taxon>Spirurina</taxon>
        <taxon>Oxyuridomorpha</taxon>
        <taxon>Oxyuroidea</taxon>
        <taxon>Oxyuridae</taxon>
        <taxon>Syphacia</taxon>
    </lineage>
</organism>
<proteinExistence type="predicted"/>
<feature type="domain" description="Protein kinase" evidence="10">
    <location>
        <begin position="1"/>
        <end position="279"/>
    </location>
</feature>
<evidence type="ECO:0000256" key="8">
    <source>
        <dbReference type="PIRSR" id="PIRSR000615-3"/>
    </source>
</evidence>